<dbReference type="SUPFAM" id="SSF53323">
    <property type="entry name" value="Pyruvate-ferredoxin oxidoreductase, PFOR, domain III"/>
    <property type="match status" value="1"/>
</dbReference>
<dbReference type="GO" id="GO:0006979">
    <property type="term" value="P:response to oxidative stress"/>
    <property type="evidence" value="ECO:0007669"/>
    <property type="project" value="TreeGrafter"/>
</dbReference>
<dbReference type="Gene3D" id="3.40.50.970">
    <property type="match status" value="1"/>
</dbReference>
<proteinExistence type="predicted"/>
<protein>
    <submittedName>
        <fullName evidence="4">2-oxoglutarate oxidoreductase subunit KorA</fullName>
        <ecNumber evidence="4">1.2.7.3</ecNumber>
    </submittedName>
</protein>
<dbReference type="EC" id="1.2.7.3" evidence="4"/>
<dbReference type="Pfam" id="PF01558">
    <property type="entry name" value="POR"/>
    <property type="match status" value="1"/>
</dbReference>
<dbReference type="InterPro" id="IPR009014">
    <property type="entry name" value="Transketo_C/PFOR_II"/>
</dbReference>
<reference evidence="4" key="1">
    <citation type="submission" date="2019-08" db="EMBL/GenBank/DDBJ databases">
        <authorList>
            <person name="Kucharzyk K."/>
            <person name="Murdoch R.W."/>
            <person name="Higgins S."/>
            <person name="Loffler F."/>
        </authorList>
    </citation>
    <scope>NUCLEOTIDE SEQUENCE</scope>
</reference>
<keyword evidence="1 4" id="KW-0560">Oxidoreductase</keyword>
<dbReference type="AlphaFoldDB" id="A0A645AMH1"/>
<dbReference type="Gene3D" id="3.40.50.920">
    <property type="match status" value="1"/>
</dbReference>
<dbReference type="InterPro" id="IPR019752">
    <property type="entry name" value="Pyrv/ketoisovalerate_OxRed_cat"/>
</dbReference>
<name>A0A645AMH1_9ZZZZ</name>
<evidence type="ECO:0000259" key="2">
    <source>
        <dbReference type="Pfam" id="PF01558"/>
    </source>
</evidence>
<dbReference type="SUPFAM" id="SSF52922">
    <property type="entry name" value="TK C-terminal domain-like"/>
    <property type="match status" value="1"/>
</dbReference>
<dbReference type="EMBL" id="VSSQ01014712">
    <property type="protein sequence ID" value="MPM54237.1"/>
    <property type="molecule type" value="Genomic_DNA"/>
</dbReference>
<dbReference type="Pfam" id="PF01855">
    <property type="entry name" value="POR_N"/>
    <property type="match status" value="1"/>
</dbReference>
<feature type="domain" description="Pyruvate flavodoxin/ferredoxin oxidoreductase pyrimidine binding" evidence="3">
    <location>
        <begin position="139"/>
        <end position="366"/>
    </location>
</feature>
<sequence>MFFSVTGGHWQEHTNEFTSKTLIFSDEEIDKKDLKKGIFYNLPLKTLANEIGSPVVANTISLGVATYLLGLDFKICTETVCTFYKNFADLNYRALESGYNYATQNFSKSKIDLPKPTKKNTDAHLYEGNEAYGWGFLKGEGNFYSAYPMTPATGAMHFLAATSTTVDNLKVIHAEDEIGAANIAAGAAFAGARAGTGTSGGGFALMNEAVSYCGVAEIGLVFYLVSRPGPATGLPTWTAQGDLLHAIYSGHGEFPKVVIAPGDIQESFDDGVNSLNLAAQLQTPVLVISDKFLAESGASNPDLSKMKTKVEYGEIESKPEVDFKRYQFTKNGISPRSIPGTKNGLFLANSYEHDEFGFSIEDAKLSEKMFQKRISKNKLAVKLAPKVNLYGSKDAKKLVISWGSTKGPILEALKDLPNKSDFAFLQIRTVWPINPDLKNIIDAFKEVLVIENNGTNQLVTLLKSQFNFNPTKIINKNDGRPFFPEEIVTMLTNKK</sequence>
<feature type="domain" description="Pyruvate/ketoisovalerate oxidoreductase catalytic" evidence="2">
    <location>
        <begin position="15"/>
        <end position="100"/>
    </location>
</feature>
<dbReference type="InterPro" id="IPR050722">
    <property type="entry name" value="Pyruvate:ferred/Flavod_OxRd"/>
</dbReference>
<comment type="caution">
    <text evidence="4">The sequence shown here is derived from an EMBL/GenBank/DDBJ whole genome shotgun (WGS) entry which is preliminary data.</text>
</comment>
<dbReference type="PANTHER" id="PTHR32154">
    <property type="entry name" value="PYRUVATE-FLAVODOXIN OXIDOREDUCTASE-RELATED"/>
    <property type="match status" value="1"/>
</dbReference>
<dbReference type="Gene3D" id="3.40.920.10">
    <property type="entry name" value="Pyruvate-ferredoxin oxidoreductase, PFOR, domain III"/>
    <property type="match status" value="1"/>
</dbReference>
<accession>A0A645AMH1</accession>
<dbReference type="GO" id="GO:0047553">
    <property type="term" value="F:2-oxoglutarate synthase activity"/>
    <property type="evidence" value="ECO:0007669"/>
    <property type="project" value="UniProtKB-EC"/>
</dbReference>
<dbReference type="InterPro" id="IPR002869">
    <property type="entry name" value="Pyrv_flavodox_OxRed_cen"/>
</dbReference>
<dbReference type="SUPFAM" id="SSF52518">
    <property type="entry name" value="Thiamin diphosphate-binding fold (THDP-binding)"/>
    <property type="match status" value="1"/>
</dbReference>
<organism evidence="4">
    <name type="scientific">bioreactor metagenome</name>
    <dbReference type="NCBI Taxonomy" id="1076179"/>
    <lineage>
        <taxon>unclassified sequences</taxon>
        <taxon>metagenomes</taxon>
        <taxon>ecological metagenomes</taxon>
    </lineage>
</organism>
<dbReference type="PANTHER" id="PTHR32154:SF20">
    <property type="entry name" value="2-OXOGLUTARATE OXIDOREDUCTASE SUBUNIT KORA"/>
    <property type="match status" value="1"/>
</dbReference>
<dbReference type="InterPro" id="IPR002880">
    <property type="entry name" value="Pyrv_Fd/Flavodoxin_OxRdtase_N"/>
</dbReference>
<dbReference type="CDD" id="cd07034">
    <property type="entry name" value="TPP_PYR_PFOR_IOR-alpha_like"/>
    <property type="match status" value="1"/>
</dbReference>
<gene>
    <name evidence="4" type="primary">korA_40</name>
    <name evidence="4" type="ORF">SDC9_101012</name>
</gene>
<dbReference type="InterPro" id="IPR029061">
    <property type="entry name" value="THDP-binding"/>
</dbReference>
<evidence type="ECO:0000259" key="3">
    <source>
        <dbReference type="Pfam" id="PF01855"/>
    </source>
</evidence>
<evidence type="ECO:0000256" key="1">
    <source>
        <dbReference type="ARBA" id="ARBA00023002"/>
    </source>
</evidence>
<evidence type="ECO:0000313" key="4">
    <source>
        <dbReference type="EMBL" id="MPM54237.1"/>
    </source>
</evidence>